<name>A0A9P4NYH6_9PEZI</name>
<evidence type="ECO:0000313" key="2">
    <source>
        <dbReference type="Proteomes" id="UP000800235"/>
    </source>
</evidence>
<dbReference type="AlphaFoldDB" id="A0A9P4NYH6"/>
<accession>A0A9P4NYH6</accession>
<proteinExistence type="predicted"/>
<dbReference type="EMBL" id="MU007019">
    <property type="protein sequence ID" value="KAF2433693.1"/>
    <property type="molecule type" value="Genomic_DNA"/>
</dbReference>
<comment type="caution">
    <text evidence="1">The sequence shown here is derived from an EMBL/GenBank/DDBJ whole genome shotgun (WGS) entry which is preliminary data.</text>
</comment>
<dbReference type="Proteomes" id="UP000800235">
    <property type="component" value="Unassembled WGS sequence"/>
</dbReference>
<protein>
    <submittedName>
        <fullName evidence="1">Uncharacterized protein</fullName>
    </submittedName>
</protein>
<reference evidence="1" key="1">
    <citation type="journal article" date="2020" name="Stud. Mycol.">
        <title>101 Dothideomycetes genomes: a test case for predicting lifestyles and emergence of pathogens.</title>
        <authorList>
            <person name="Haridas S."/>
            <person name="Albert R."/>
            <person name="Binder M."/>
            <person name="Bloem J."/>
            <person name="Labutti K."/>
            <person name="Salamov A."/>
            <person name="Andreopoulos B."/>
            <person name="Baker S."/>
            <person name="Barry K."/>
            <person name="Bills G."/>
            <person name="Bluhm B."/>
            <person name="Cannon C."/>
            <person name="Castanera R."/>
            <person name="Culley D."/>
            <person name="Daum C."/>
            <person name="Ezra D."/>
            <person name="Gonzalez J."/>
            <person name="Henrissat B."/>
            <person name="Kuo A."/>
            <person name="Liang C."/>
            <person name="Lipzen A."/>
            <person name="Lutzoni F."/>
            <person name="Magnuson J."/>
            <person name="Mondo S."/>
            <person name="Nolan M."/>
            <person name="Ohm R."/>
            <person name="Pangilinan J."/>
            <person name="Park H.-J."/>
            <person name="Ramirez L."/>
            <person name="Alfaro M."/>
            <person name="Sun H."/>
            <person name="Tritt A."/>
            <person name="Yoshinaga Y."/>
            <person name="Zwiers L.-H."/>
            <person name="Turgeon B."/>
            <person name="Goodwin S."/>
            <person name="Spatafora J."/>
            <person name="Crous P."/>
            <person name="Grigoriev I."/>
        </authorList>
    </citation>
    <scope>NUCLEOTIDE SEQUENCE</scope>
    <source>
        <strain evidence="1">CBS 130266</strain>
    </source>
</reference>
<gene>
    <name evidence="1" type="ORF">EJ08DRAFT_694179</name>
</gene>
<evidence type="ECO:0000313" key="1">
    <source>
        <dbReference type="EMBL" id="KAF2433693.1"/>
    </source>
</evidence>
<dbReference type="OrthoDB" id="62952at2759"/>
<keyword evidence="2" id="KW-1185">Reference proteome</keyword>
<sequence length="235" mass="27295">MKKSHPFLRLPQELRNQIYTIALTDDNGFFNLPTDTTDIALLHISKQTHDEVKDILINNIHTKVHVKGILSSRTQLLVHSIRNLYILTSTPFIMNRYIFQRDGPLLQKFKTLHVYWKSSPNNHREKPNFATCKDALATLAVADCSWKGAGVEIRYAAGEDLCEKHEKQIPVVLGAMEENMRSRRVGLEEFKQWLARDFEGDLDVRCECKRLEDKEVWSTKEAMEKHFFDLRVGEV</sequence>
<organism evidence="1 2">
    <name type="scientific">Tothia fuscella</name>
    <dbReference type="NCBI Taxonomy" id="1048955"/>
    <lineage>
        <taxon>Eukaryota</taxon>
        <taxon>Fungi</taxon>
        <taxon>Dikarya</taxon>
        <taxon>Ascomycota</taxon>
        <taxon>Pezizomycotina</taxon>
        <taxon>Dothideomycetes</taxon>
        <taxon>Pleosporomycetidae</taxon>
        <taxon>Venturiales</taxon>
        <taxon>Cylindrosympodiaceae</taxon>
        <taxon>Tothia</taxon>
    </lineage>
</organism>